<feature type="domain" description="SAC" evidence="8">
    <location>
        <begin position="470"/>
        <end position="783"/>
    </location>
</feature>
<proteinExistence type="predicted"/>
<evidence type="ECO:0000256" key="7">
    <source>
        <dbReference type="SAM" id="MobiDB-lite"/>
    </source>
</evidence>
<dbReference type="PROSITE" id="PS50275">
    <property type="entry name" value="SAC"/>
    <property type="match status" value="1"/>
</dbReference>
<name>A0A7R8WAV9_9CRUS</name>
<dbReference type="PANTHER" id="PTHR45662">
    <property type="entry name" value="PHOSPHATIDYLINOSITIDE PHOSPHATASE SAC1"/>
    <property type="match status" value="1"/>
</dbReference>
<evidence type="ECO:0000259" key="8">
    <source>
        <dbReference type="PROSITE" id="PS50275"/>
    </source>
</evidence>
<evidence type="ECO:0000256" key="3">
    <source>
        <dbReference type="ARBA" id="ARBA00036807"/>
    </source>
</evidence>
<reference evidence="9" key="1">
    <citation type="submission" date="2020-11" db="EMBL/GenBank/DDBJ databases">
        <authorList>
            <person name="Tran Van P."/>
        </authorList>
    </citation>
    <scope>NUCLEOTIDE SEQUENCE</scope>
</reference>
<dbReference type="GO" id="GO:0046856">
    <property type="term" value="P:phosphatidylinositol dephosphorylation"/>
    <property type="evidence" value="ECO:0007669"/>
    <property type="project" value="TreeGrafter"/>
</dbReference>
<evidence type="ECO:0000256" key="5">
    <source>
        <dbReference type="ARBA" id="ARBA00041396"/>
    </source>
</evidence>
<evidence type="ECO:0000256" key="6">
    <source>
        <dbReference type="ARBA" id="ARBA00041911"/>
    </source>
</evidence>
<dbReference type="GO" id="GO:0043812">
    <property type="term" value="F:phosphatidylinositol-4-phosphate phosphatase activity"/>
    <property type="evidence" value="ECO:0007669"/>
    <property type="project" value="TreeGrafter"/>
</dbReference>
<dbReference type="GO" id="GO:0005783">
    <property type="term" value="C:endoplasmic reticulum"/>
    <property type="evidence" value="ECO:0007669"/>
    <property type="project" value="TreeGrafter"/>
</dbReference>
<dbReference type="AlphaFoldDB" id="A0A7R8WAV9"/>
<feature type="region of interest" description="Disordered" evidence="7">
    <location>
        <begin position="142"/>
        <end position="171"/>
    </location>
</feature>
<organism evidence="9">
    <name type="scientific">Cyprideis torosa</name>
    <dbReference type="NCBI Taxonomy" id="163714"/>
    <lineage>
        <taxon>Eukaryota</taxon>
        <taxon>Metazoa</taxon>
        <taxon>Ecdysozoa</taxon>
        <taxon>Arthropoda</taxon>
        <taxon>Crustacea</taxon>
        <taxon>Oligostraca</taxon>
        <taxon>Ostracoda</taxon>
        <taxon>Podocopa</taxon>
        <taxon>Podocopida</taxon>
        <taxon>Cytherocopina</taxon>
        <taxon>Cytheroidea</taxon>
        <taxon>Cytherideidae</taxon>
        <taxon>Cyprideis</taxon>
    </lineage>
</organism>
<gene>
    <name evidence="9" type="ORF">CTOB1V02_LOCUS6114</name>
</gene>
<comment type="catalytic activity">
    <reaction evidence="3">
        <text>a 1,2-diacyl-sn-glycero-3-phospho-(1D-myo-inositol 4-phosphate) + H2O = a 1,2-diacyl-sn-glycero-3-phospho-(1D-myo-inositol) + phosphate</text>
        <dbReference type="Rhea" id="RHEA:55652"/>
        <dbReference type="ChEBI" id="CHEBI:15377"/>
        <dbReference type="ChEBI" id="CHEBI:43474"/>
        <dbReference type="ChEBI" id="CHEBI:57880"/>
        <dbReference type="ChEBI" id="CHEBI:58178"/>
    </reaction>
    <physiologicalReaction direction="left-to-right" evidence="3">
        <dbReference type="Rhea" id="RHEA:55653"/>
    </physiologicalReaction>
</comment>
<evidence type="ECO:0000256" key="1">
    <source>
        <dbReference type="ARBA" id="ARBA00013038"/>
    </source>
</evidence>
<sequence length="849" mass="96827">MARFPARVPDLQHHRNQLCSDYDRPIPRWTRVFVESPLSSSAFLDDEPPIFFSRSLDNTSFGYSPLSLELYNTSKDTFENDSSAKPNIVSVSQLWNPIPRPAPRSWLELEEDWPMNTYSVCPAKETRDVSVVTQGPSLSLSTVKKHFQKAGGKRQRNKPNPSEQAPAGGQDRGVVCPISNCRKKYRLVHKLVRDNRCQIDTESIDPLQQETLTRVLKKILTKKLKKNSLEKQNKSGITVLHPRPNDSSFPHDIVQKNQYTTSNITLKKPKSRGTQAKERLTASVGCQKKTKKKKVVHASNQRFPIRIIQIKRKKANKRGIDHGSMDKISPPPNFVIIRSNTGGLQLWSKTVLLTFDLGGAPQHPWSDQMVIIARHDVIGGDIPPYVISRGTPIAGIIGLIYEHPEADNLLEKNPLLIAITGQSLICELAEQEIYRMEKFAAFSMKANRRDKAGGSTCRRFDGGNTFKEDITTVLNTPEFYFSPTYNLTVSILKQQPIDIRHEFVYNSYLLTALLDESLENLLRPFLLPIIYGYICSTTQRLYGHTIKYTLISRRSRYRGGIRYYSRGCDLNGFCSNFVETEQIVETQDGTLNSFIMSDVQYPRPPIVINKDVDQLHVVRTHFLRLRQNYGNIVIVNIARGQNQADHEAEIVTTYRQLVERTQIPGLTYHDIDFLETAFTKGWKGLLQAVSDLYDMTKDNIGYGSFDLSTKHEKQKQIGVYRTNCIDSIDRTNVVQCVFALCHLRDVLQMSWSESEHGDGKEVFKSVRKVWSRNGNMLARQYSNTVALLTEMTLHGERSSRNAVRDGTTAIRRYFNAQYKDPAKHLAINRFLGLDRKQEGQNKDGNTNRR</sequence>
<dbReference type="Pfam" id="PF02383">
    <property type="entry name" value="Syja_N"/>
    <property type="match status" value="1"/>
</dbReference>
<evidence type="ECO:0000256" key="2">
    <source>
        <dbReference type="ARBA" id="ARBA00036631"/>
    </source>
</evidence>
<accession>A0A7R8WAV9</accession>
<evidence type="ECO:0000256" key="4">
    <source>
        <dbReference type="ARBA" id="ARBA00040795"/>
    </source>
</evidence>
<comment type="catalytic activity">
    <reaction evidence="2">
        <text>a 1,2-diacyl-sn-glycero-3-phospho-(1D-myo-inositol-3-phosphate) + H2O = a 1,2-diacyl-sn-glycero-3-phospho-(1D-myo-inositol) + phosphate</text>
        <dbReference type="Rhea" id="RHEA:12316"/>
        <dbReference type="ChEBI" id="CHEBI:15377"/>
        <dbReference type="ChEBI" id="CHEBI:43474"/>
        <dbReference type="ChEBI" id="CHEBI:57880"/>
        <dbReference type="ChEBI" id="CHEBI:58088"/>
        <dbReference type="EC" id="3.1.3.64"/>
    </reaction>
    <physiologicalReaction direction="left-to-right" evidence="2">
        <dbReference type="Rhea" id="RHEA:12317"/>
    </physiologicalReaction>
</comment>
<feature type="compositionally biased region" description="Basic residues" evidence="7">
    <location>
        <begin position="143"/>
        <end position="157"/>
    </location>
</feature>
<dbReference type="EMBL" id="OB661440">
    <property type="protein sequence ID" value="CAD7228226.1"/>
    <property type="molecule type" value="Genomic_DNA"/>
</dbReference>
<dbReference type="EC" id="3.1.3.64" evidence="1"/>
<dbReference type="InterPro" id="IPR002013">
    <property type="entry name" value="SAC_dom"/>
</dbReference>
<dbReference type="GO" id="GO:0004438">
    <property type="term" value="F:phosphatidylinositol-3-phosphate phosphatase activity"/>
    <property type="evidence" value="ECO:0007669"/>
    <property type="project" value="UniProtKB-EC"/>
</dbReference>
<protein>
    <recommendedName>
        <fullName evidence="4">Phosphatidylinositol-3-phosphatase SAC1</fullName>
        <ecNumber evidence="1">3.1.3.64</ecNumber>
    </recommendedName>
    <alternativeName>
        <fullName evidence="6">Phosphatidylinositol-4-phosphate phosphatase</fullName>
    </alternativeName>
    <alternativeName>
        <fullName evidence="5">Suppressor of actin mutations 1-like protein</fullName>
    </alternativeName>
</protein>
<dbReference type="PANTHER" id="PTHR45662:SF2">
    <property type="entry name" value="PHOSPHATIDYLINOSITOL-3-PHOSPHATASE SAC1"/>
    <property type="match status" value="1"/>
</dbReference>
<evidence type="ECO:0000313" key="9">
    <source>
        <dbReference type="EMBL" id="CAD7228226.1"/>
    </source>
</evidence>
<dbReference type="OrthoDB" id="405996at2759"/>